<gene>
    <name evidence="2" type="ORF">T01_15223</name>
</gene>
<keyword evidence="1" id="KW-1133">Transmembrane helix</keyword>
<organism evidence="2 3">
    <name type="scientific">Trichinella spiralis</name>
    <name type="common">Trichina worm</name>
    <dbReference type="NCBI Taxonomy" id="6334"/>
    <lineage>
        <taxon>Eukaryota</taxon>
        <taxon>Metazoa</taxon>
        <taxon>Ecdysozoa</taxon>
        <taxon>Nematoda</taxon>
        <taxon>Enoplea</taxon>
        <taxon>Dorylaimia</taxon>
        <taxon>Trichinellida</taxon>
        <taxon>Trichinellidae</taxon>
        <taxon>Trichinella</taxon>
    </lineage>
</organism>
<dbReference type="EMBL" id="JYDH01000351">
    <property type="protein sequence ID" value="KRY26728.1"/>
    <property type="molecule type" value="Genomic_DNA"/>
</dbReference>
<feature type="non-terminal residue" evidence="2">
    <location>
        <position position="193"/>
    </location>
</feature>
<evidence type="ECO:0000313" key="2">
    <source>
        <dbReference type="EMBL" id="KRY26728.1"/>
    </source>
</evidence>
<name>A0A0V1APK8_TRISP</name>
<keyword evidence="3" id="KW-1185">Reference proteome</keyword>
<protein>
    <submittedName>
        <fullName evidence="2">Uncharacterized protein</fullName>
    </submittedName>
</protein>
<proteinExistence type="predicted"/>
<accession>A0A0V1APK8</accession>
<evidence type="ECO:0000256" key="1">
    <source>
        <dbReference type="SAM" id="Phobius"/>
    </source>
</evidence>
<dbReference type="AlphaFoldDB" id="A0A0V1APK8"/>
<dbReference type="InParanoid" id="A0A0V1APK8"/>
<reference evidence="2 3" key="1">
    <citation type="submission" date="2015-01" db="EMBL/GenBank/DDBJ databases">
        <title>Evolution of Trichinella species and genotypes.</title>
        <authorList>
            <person name="Korhonen P.K."/>
            <person name="Edoardo P."/>
            <person name="Giuseppe L.R."/>
            <person name="Gasser R.B."/>
        </authorList>
    </citation>
    <scope>NUCLEOTIDE SEQUENCE [LARGE SCALE GENOMIC DNA]</scope>
    <source>
        <strain evidence="2">ISS3</strain>
    </source>
</reference>
<evidence type="ECO:0000313" key="3">
    <source>
        <dbReference type="Proteomes" id="UP000054776"/>
    </source>
</evidence>
<feature type="non-terminal residue" evidence="2">
    <location>
        <position position="1"/>
    </location>
</feature>
<sequence length="193" mass="22500">LCLKCSNGKYFRYERNESKKKRIAAVEEAEKSLRRRDDHETSIQQPAYAQFYNKNVTRLRPTASLANSPQATRLAYFHRITTEGEPNVEIWHQVLLKCSVQLFLTFLSLTLLQMGATLFSAGRFFCGLMMTLAISVSYEHRFTRADKIFDGMFPFRFRAFFVIFHLGCHRMEHIEEQYDGPSMILFACWSTAV</sequence>
<keyword evidence="1" id="KW-0472">Membrane</keyword>
<keyword evidence="1" id="KW-0812">Transmembrane</keyword>
<comment type="caution">
    <text evidence="2">The sequence shown here is derived from an EMBL/GenBank/DDBJ whole genome shotgun (WGS) entry which is preliminary data.</text>
</comment>
<dbReference type="OrthoDB" id="5921768at2759"/>
<feature type="transmembrane region" description="Helical" evidence="1">
    <location>
        <begin position="118"/>
        <end position="138"/>
    </location>
</feature>
<dbReference type="Proteomes" id="UP000054776">
    <property type="component" value="Unassembled WGS sequence"/>
</dbReference>